<evidence type="ECO:0000313" key="3">
    <source>
        <dbReference type="Proteomes" id="UP000000763"/>
    </source>
</evidence>
<reference evidence="1" key="2">
    <citation type="submission" date="2002-05" db="EMBL/GenBank/DDBJ databases">
        <title>Oryza sativa nipponbare(GA3) genomic DNA, chromosome 7, PAC clone:P0046D03.</title>
        <authorList>
            <person name="Sasaki T."/>
            <person name="Matsumoto T."/>
            <person name="Katayose Y."/>
        </authorList>
    </citation>
    <scope>NUCLEOTIDE SEQUENCE</scope>
</reference>
<dbReference type="Proteomes" id="UP000000763">
    <property type="component" value="Chromosome 7"/>
</dbReference>
<reference evidence="2" key="1">
    <citation type="submission" date="2001-10" db="EMBL/GenBank/DDBJ databases">
        <title>Oryza sativa nipponbare(GA3) genomic DNA, chromosome 7, PAC clone:P0483E06.</title>
        <authorList>
            <person name="Sasaki T."/>
            <person name="Matsumoto T."/>
            <person name="Yamamoto K."/>
        </authorList>
    </citation>
    <scope>NUCLEOTIDE SEQUENCE</scope>
</reference>
<gene>
    <name evidence="1" type="primary">P0046D03.136</name>
    <name evidence="2" type="synonym">P0483E06.104</name>
</gene>
<evidence type="ECO:0000313" key="1">
    <source>
        <dbReference type="EMBL" id="BAC07168.1"/>
    </source>
</evidence>
<reference evidence="3" key="3">
    <citation type="journal article" date="2005" name="Nature">
        <title>The map-based sequence of the rice genome.</title>
        <authorList>
            <consortium name="International rice genome sequencing project (IRGSP)"/>
            <person name="Matsumoto T."/>
            <person name="Wu J."/>
            <person name="Kanamori H."/>
            <person name="Katayose Y."/>
            <person name="Fujisawa M."/>
            <person name="Namiki N."/>
            <person name="Mizuno H."/>
            <person name="Yamamoto K."/>
            <person name="Antonio B.A."/>
            <person name="Baba T."/>
            <person name="Sakata K."/>
            <person name="Nagamura Y."/>
            <person name="Aoki H."/>
            <person name="Arikawa K."/>
            <person name="Arita K."/>
            <person name="Bito T."/>
            <person name="Chiden Y."/>
            <person name="Fujitsuka N."/>
            <person name="Fukunaka R."/>
            <person name="Hamada M."/>
            <person name="Harada C."/>
            <person name="Hayashi A."/>
            <person name="Hijishita S."/>
            <person name="Honda M."/>
            <person name="Hosokawa S."/>
            <person name="Ichikawa Y."/>
            <person name="Idonuma A."/>
            <person name="Iijima M."/>
            <person name="Ikeda M."/>
            <person name="Ikeno M."/>
            <person name="Ito K."/>
            <person name="Ito S."/>
            <person name="Ito T."/>
            <person name="Ito Y."/>
            <person name="Ito Y."/>
            <person name="Iwabuchi A."/>
            <person name="Kamiya K."/>
            <person name="Karasawa W."/>
            <person name="Kurita K."/>
            <person name="Katagiri S."/>
            <person name="Kikuta A."/>
            <person name="Kobayashi H."/>
            <person name="Kobayashi N."/>
            <person name="Machita K."/>
            <person name="Maehara T."/>
            <person name="Masukawa M."/>
            <person name="Mizubayashi T."/>
            <person name="Mukai Y."/>
            <person name="Nagasaki H."/>
            <person name="Nagata Y."/>
            <person name="Naito S."/>
            <person name="Nakashima M."/>
            <person name="Nakama Y."/>
            <person name="Nakamichi Y."/>
            <person name="Nakamura M."/>
            <person name="Meguro A."/>
            <person name="Negishi M."/>
            <person name="Ohta I."/>
            <person name="Ohta T."/>
            <person name="Okamoto M."/>
            <person name="Ono N."/>
            <person name="Saji S."/>
            <person name="Sakaguchi M."/>
            <person name="Sakai K."/>
            <person name="Shibata M."/>
            <person name="Shimokawa T."/>
            <person name="Song J."/>
            <person name="Takazaki Y."/>
            <person name="Terasawa K."/>
            <person name="Tsugane M."/>
            <person name="Tsuji K."/>
            <person name="Ueda S."/>
            <person name="Waki K."/>
            <person name="Yamagata H."/>
            <person name="Yamamoto M."/>
            <person name="Yamamoto S."/>
            <person name="Yamane H."/>
            <person name="Yoshiki S."/>
            <person name="Yoshihara R."/>
            <person name="Yukawa K."/>
            <person name="Zhong H."/>
            <person name="Yano M."/>
            <person name="Yuan Q."/>
            <person name="Ouyang S."/>
            <person name="Liu J."/>
            <person name="Jones K.M."/>
            <person name="Gansberger K."/>
            <person name="Moffat K."/>
            <person name="Hill J."/>
            <person name="Bera J."/>
            <person name="Fadrosh D."/>
            <person name="Jin S."/>
            <person name="Johri S."/>
            <person name="Kim M."/>
            <person name="Overton L."/>
            <person name="Reardon M."/>
            <person name="Tsitrin T."/>
            <person name="Vuong H."/>
            <person name="Weaver B."/>
            <person name="Ciecko A."/>
            <person name="Tallon L."/>
            <person name="Jackson J."/>
            <person name="Pai G."/>
            <person name="Aken S.V."/>
            <person name="Utterback T."/>
            <person name="Reidmuller S."/>
            <person name="Feldblyum T."/>
            <person name="Hsiao J."/>
            <person name="Zismann V."/>
            <person name="Iobst S."/>
            <person name="de Vazeille A.R."/>
            <person name="Buell C.R."/>
            <person name="Ying K."/>
            <person name="Li Y."/>
            <person name="Lu T."/>
            <person name="Huang Y."/>
            <person name="Zhao Q."/>
            <person name="Feng Q."/>
            <person name="Zhang L."/>
            <person name="Zhu J."/>
            <person name="Weng Q."/>
            <person name="Mu J."/>
            <person name="Lu Y."/>
            <person name="Fan D."/>
            <person name="Liu Y."/>
            <person name="Guan J."/>
            <person name="Zhang Y."/>
            <person name="Yu S."/>
            <person name="Liu X."/>
            <person name="Zhang Y."/>
            <person name="Hong G."/>
            <person name="Han B."/>
            <person name="Choisne N."/>
            <person name="Demange N."/>
            <person name="Orjeda G."/>
            <person name="Samain S."/>
            <person name="Cattolico L."/>
            <person name="Pelletier E."/>
            <person name="Couloux A."/>
            <person name="Segurens B."/>
            <person name="Wincker P."/>
            <person name="D'Hont A."/>
            <person name="Scarpelli C."/>
            <person name="Weissenbach J."/>
            <person name="Salanoubat M."/>
            <person name="Quetier F."/>
            <person name="Yu Y."/>
            <person name="Kim H.R."/>
            <person name="Rambo T."/>
            <person name="Currie J."/>
            <person name="Collura K."/>
            <person name="Luo M."/>
            <person name="Yang T."/>
            <person name="Ammiraju J.S.S."/>
            <person name="Engler F."/>
            <person name="Soderlund C."/>
            <person name="Wing R.A."/>
            <person name="Palmer L.E."/>
            <person name="de la Bastide M."/>
            <person name="Spiegel L."/>
            <person name="Nascimento L."/>
            <person name="Zutavern T."/>
            <person name="O'Shaughnessy A."/>
            <person name="Dike S."/>
            <person name="Dedhia N."/>
            <person name="Preston R."/>
            <person name="Balija V."/>
            <person name="McCombie W.R."/>
            <person name="Chow T."/>
            <person name="Chen H."/>
            <person name="Chung M."/>
            <person name="Chen C."/>
            <person name="Shaw J."/>
            <person name="Wu H."/>
            <person name="Hsiao K."/>
            <person name="Chao Y."/>
            <person name="Chu M."/>
            <person name="Cheng C."/>
            <person name="Hour A."/>
            <person name="Lee P."/>
            <person name="Lin S."/>
            <person name="Lin Y."/>
            <person name="Liou J."/>
            <person name="Liu S."/>
            <person name="Hsing Y."/>
            <person name="Raghuvanshi S."/>
            <person name="Mohanty A."/>
            <person name="Bharti A.K."/>
            <person name="Gaur A."/>
            <person name="Gupta V."/>
            <person name="Kumar D."/>
            <person name="Ravi V."/>
            <person name="Vij S."/>
            <person name="Kapur A."/>
            <person name="Khurana P."/>
            <person name="Khurana P."/>
            <person name="Khurana J.P."/>
            <person name="Tyagi A.K."/>
            <person name="Gaikwad K."/>
            <person name="Singh A."/>
            <person name="Dalal V."/>
            <person name="Srivastava S."/>
            <person name="Dixit A."/>
            <person name="Pal A.K."/>
            <person name="Ghazi I.A."/>
            <person name="Yadav M."/>
            <person name="Pandit A."/>
            <person name="Bhargava A."/>
            <person name="Sureshbabu K."/>
            <person name="Batra K."/>
            <person name="Sharma T.R."/>
            <person name="Mohapatra T."/>
            <person name="Singh N.K."/>
            <person name="Messing J."/>
            <person name="Nelson A.B."/>
            <person name="Fuks G."/>
            <person name="Kavchok S."/>
            <person name="Keizer G."/>
            <person name="Linton E."/>
            <person name="Llaca V."/>
            <person name="Song R."/>
            <person name="Tanyolac B."/>
            <person name="Young S."/>
            <person name="Ho-Il K."/>
            <person name="Hahn J.H."/>
            <person name="Sangsakoo G."/>
            <person name="Vanavichit A."/>
            <person name="de Mattos Luiz.A.T."/>
            <person name="Zimmer P.D."/>
            <person name="Malone G."/>
            <person name="Dellagostin O."/>
            <person name="de Oliveira A.C."/>
            <person name="Bevan M."/>
            <person name="Bancroft I."/>
            <person name="Minx P."/>
            <person name="Cordum H."/>
            <person name="Wilson R."/>
            <person name="Cheng Z."/>
            <person name="Jin W."/>
            <person name="Jiang J."/>
            <person name="Leong S.A."/>
            <person name="Iwama H."/>
            <person name="Gojobori T."/>
            <person name="Itoh T."/>
            <person name="Niimura Y."/>
            <person name="Fujii Y."/>
            <person name="Habara T."/>
            <person name="Sakai H."/>
            <person name="Sato Y."/>
            <person name="Wilson G."/>
            <person name="Kumar K."/>
            <person name="McCouch S."/>
            <person name="Juretic N."/>
            <person name="Hoen D."/>
            <person name="Wright S."/>
            <person name="Bruskiewich R."/>
            <person name="Bureau T."/>
            <person name="Miyao A."/>
            <person name="Hirochika H."/>
            <person name="Nishikawa T."/>
            <person name="Kadowaki K."/>
            <person name="Sugiura M."/>
            <person name="Burr B."/>
            <person name="Sasaki T."/>
        </authorList>
    </citation>
    <scope>NUCLEOTIDE SEQUENCE [LARGE SCALE GENOMIC DNA]</scope>
    <source>
        <strain evidence="3">cv. Nipponbare</strain>
    </source>
</reference>
<evidence type="ECO:0000313" key="2">
    <source>
        <dbReference type="EMBL" id="BAD30576.1"/>
    </source>
</evidence>
<organism evidence="1 3">
    <name type="scientific">Oryza sativa subsp. japonica</name>
    <name type="common">Rice</name>
    <dbReference type="NCBI Taxonomy" id="39947"/>
    <lineage>
        <taxon>Eukaryota</taxon>
        <taxon>Viridiplantae</taxon>
        <taxon>Streptophyta</taxon>
        <taxon>Embryophyta</taxon>
        <taxon>Tracheophyta</taxon>
        <taxon>Spermatophyta</taxon>
        <taxon>Magnoliopsida</taxon>
        <taxon>Liliopsida</taxon>
        <taxon>Poales</taxon>
        <taxon>Poaceae</taxon>
        <taxon>BOP clade</taxon>
        <taxon>Oryzoideae</taxon>
        <taxon>Oryzeae</taxon>
        <taxon>Oryzinae</taxon>
        <taxon>Oryza</taxon>
        <taxon>Oryza sativa</taxon>
    </lineage>
</organism>
<accession>Q8LGV3</accession>
<reference evidence="3" key="4">
    <citation type="journal article" date="2008" name="Nucleic Acids Res.">
        <title>The rice annotation project database (RAP-DB): 2008 update.</title>
        <authorList>
            <consortium name="The rice annotation project (RAP)"/>
        </authorList>
    </citation>
    <scope>GENOME REANNOTATION</scope>
    <source>
        <strain evidence="3">cv. Nipponbare</strain>
    </source>
</reference>
<proteinExistence type="predicted"/>
<dbReference type="EMBL" id="AP005307">
    <property type="protein sequence ID" value="BAC07168.1"/>
    <property type="molecule type" value="Genomic_DNA"/>
</dbReference>
<sequence length="186" mass="19621">MDEIGSVNWRWTSSIRSGSPPPMVAGSTGALHAIATAGADVFLEDELWADPYYHASTLASRRHCCARTDCPCSSFAPAWVGSATRGSRDVEATALEGWGLGMESSSSGAMSLDAGCDTASLSKSMERPPPWSRQAHHQGCRSNVAMAPSCAVALTATGSCSTKKASAPDWVEDWRKKVKLTAGSHM</sequence>
<name>Q8LGV3_ORYSJ</name>
<dbReference type="EMBL" id="AP004304">
    <property type="protein sequence ID" value="BAD30576.1"/>
    <property type="molecule type" value="Genomic_DNA"/>
</dbReference>
<protein>
    <submittedName>
        <fullName evidence="1">Uncharacterized protein</fullName>
    </submittedName>
</protein>
<dbReference type="AlphaFoldDB" id="Q8LGV3"/>